<dbReference type="PROSITE" id="PS00216">
    <property type="entry name" value="SUGAR_TRANSPORT_1"/>
    <property type="match status" value="1"/>
</dbReference>
<keyword evidence="2 5" id="KW-0812">Transmembrane</keyword>
<feature type="transmembrane region" description="Helical" evidence="5">
    <location>
        <begin position="499"/>
        <end position="517"/>
    </location>
</feature>
<feature type="transmembrane region" description="Helical" evidence="5">
    <location>
        <begin position="124"/>
        <end position="142"/>
    </location>
</feature>
<evidence type="ECO:0000256" key="3">
    <source>
        <dbReference type="ARBA" id="ARBA00022989"/>
    </source>
</evidence>
<protein>
    <recommendedName>
        <fullName evidence="6">Major facilitator superfamily (MFS) profile domain-containing protein</fullName>
    </recommendedName>
</protein>
<feature type="transmembrane region" description="Helical" evidence="5">
    <location>
        <begin position="148"/>
        <end position="167"/>
    </location>
</feature>
<sequence length="555" mass="60853">MMANVDHEKASDSDCYPRIPKQERDDVAHILDERRRAALADVDNAKLSWFHIKVCFVAGAGFCTDAYDVFAINIASTMLGYVYGKGQKLNANQDLGVKVATPVGTLVGQLIFGWLGDILGRKRMYGIELLIIITATFAQALAGNGHAVSVIGVIVVWRFICGIGIGGDYPLSAVISSEFASTRYRGRMMTAVFSFQGWGNFLAALVGLIVVVAYKNVLLEDSPTDLNHVDFMWRLLIGFGCVPGTIALYFRLTIPETPRFTMDIERNVRQATQDIDGVLTSGKFVVDADAVIQRVQAPRASRRDFIRYFSKWSNLKVLIGASYSWFALDIAFYGLGLNNSIILTAIGFGTPPQKGIIGVYQNLKNICVGNLILSAAGLIPGYYATFFLIDSWGRKPIQLMGFTMLTILFCVLGFGYDKLTATPKAVKGFVFLYCLANFFQNFGPNSTTFVIPGESFPTRYRSTAHGISAASGKLGAVVAQVGFSHLVNIGGTNQFVKHLLELFAFFMLTGIFSTLLLNETMGRTLEELSNEDQEGFVEGVAGRAEDHAIVAQHRR</sequence>
<dbReference type="Proteomes" id="UP000054166">
    <property type="component" value="Unassembled WGS sequence"/>
</dbReference>
<dbReference type="InParanoid" id="A0A0C3FIG6"/>
<dbReference type="EMBL" id="KN832988">
    <property type="protein sequence ID" value="KIM84110.1"/>
    <property type="molecule type" value="Genomic_DNA"/>
</dbReference>
<dbReference type="HOGENOM" id="CLU_001265_46_14_1"/>
<dbReference type="PROSITE" id="PS50850">
    <property type="entry name" value="MFS"/>
    <property type="match status" value="1"/>
</dbReference>
<evidence type="ECO:0000259" key="6">
    <source>
        <dbReference type="PROSITE" id="PS50850"/>
    </source>
</evidence>
<dbReference type="GO" id="GO:0022857">
    <property type="term" value="F:transmembrane transporter activity"/>
    <property type="evidence" value="ECO:0007669"/>
    <property type="project" value="InterPro"/>
</dbReference>
<dbReference type="STRING" id="765440.A0A0C3FIG6"/>
<evidence type="ECO:0000256" key="1">
    <source>
        <dbReference type="ARBA" id="ARBA00004141"/>
    </source>
</evidence>
<evidence type="ECO:0000256" key="2">
    <source>
        <dbReference type="ARBA" id="ARBA00022692"/>
    </source>
</evidence>
<evidence type="ECO:0000313" key="7">
    <source>
        <dbReference type="EMBL" id="KIM84110.1"/>
    </source>
</evidence>
<organism evidence="7 8">
    <name type="scientific">Piloderma croceum (strain F 1598)</name>
    <dbReference type="NCBI Taxonomy" id="765440"/>
    <lineage>
        <taxon>Eukaryota</taxon>
        <taxon>Fungi</taxon>
        <taxon>Dikarya</taxon>
        <taxon>Basidiomycota</taxon>
        <taxon>Agaricomycotina</taxon>
        <taxon>Agaricomycetes</taxon>
        <taxon>Agaricomycetidae</taxon>
        <taxon>Atheliales</taxon>
        <taxon>Atheliaceae</taxon>
        <taxon>Piloderma</taxon>
    </lineage>
</organism>
<keyword evidence="4 5" id="KW-0472">Membrane</keyword>
<reference evidence="8" key="2">
    <citation type="submission" date="2015-01" db="EMBL/GenBank/DDBJ databases">
        <title>Evolutionary Origins and Diversification of the Mycorrhizal Mutualists.</title>
        <authorList>
            <consortium name="DOE Joint Genome Institute"/>
            <consortium name="Mycorrhizal Genomics Consortium"/>
            <person name="Kohler A."/>
            <person name="Kuo A."/>
            <person name="Nagy L.G."/>
            <person name="Floudas D."/>
            <person name="Copeland A."/>
            <person name="Barry K.W."/>
            <person name="Cichocki N."/>
            <person name="Veneault-Fourrey C."/>
            <person name="LaButti K."/>
            <person name="Lindquist E.A."/>
            <person name="Lipzen A."/>
            <person name="Lundell T."/>
            <person name="Morin E."/>
            <person name="Murat C."/>
            <person name="Riley R."/>
            <person name="Ohm R."/>
            <person name="Sun H."/>
            <person name="Tunlid A."/>
            <person name="Henrissat B."/>
            <person name="Grigoriev I.V."/>
            <person name="Hibbett D.S."/>
            <person name="Martin F."/>
        </authorList>
    </citation>
    <scope>NUCLEOTIDE SEQUENCE [LARGE SCALE GENOMIC DNA]</scope>
    <source>
        <strain evidence="8">F 1598</strain>
    </source>
</reference>
<feature type="domain" description="Major facilitator superfamily (MFS) profile" evidence="6">
    <location>
        <begin position="54"/>
        <end position="521"/>
    </location>
</feature>
<dbReference type="PANTHER" id="PTHR24064">
    <property type="entry name" value="SOLUTE CARRIER FAMILY 22 MEMBER"/>
    <property type="match status" value="1"/>
</dbReference>
<feature type="transmembrane region" description="Helical" evidence="5">
    <location>
        <begin position="368"/>
        <end position="389"/>
    </location>
</feature>
<reference evidence="7 8" key="1">
    <citation type="submission" date="2014-04" db="EMBL/GenBank/DDBJ databases">
        <authorList>
            <consortium name="DOE Joint Genome Institute"/>
            <person name="Kuo A."/>
            <person name="Tarkka M."/>
            <person name="Buscot F."/>
            <person name="Kohler A."/>
            <person name="Nagy L.G."/>
            <person name="Floudas D."/>
            <person name="Copeland A."/>
            <person name="Barry K.W."/>
            <person name="Cichocki N."/>
            <person name="Veneault-Fourrey C."/>
            <person name="LaButti K."/>
            <person name="Lindquist E.A."/>
            <person name="Lipzen A."/>
            <person name="Lundell T."/>
            <person name="Morin E."/>
            <person name="Murat C."/>
            <person name="Sun H."/>
            <person name="Tunlid A."/>
            <person name="Henrissat B."/>
            <person name="Grigoriev I.V."/>
            <person name="Hibbett D.S."/>
            <person name="Martin F."/>
            <person name="Nordberg H.P."/>
            <person name="Cantor M.N."/>
            <person name="Hua S.X."/>
        </authorList>
    </citation>
    <scope>NUCLEOTIDE SEQUENCE [LARGE SCALE GENOMIC DNA]</scope>
    <source>
        <strain evidence="7 8">F 1598</strain>
    </source>
</reference>
<keyword evidence="8" id="KW-1185">Reference proteome</keyword>
<dbReference type="InterPro" id="IPR036259">
    <property type="entry name" value="MFS_trans_sf"/>
</dbReference>
<accession>A0A0C3FIG6</accession>
<keyword evidence="3 5" id="KW-1133">Transmembrane helix</keyword>
<feature type="transmembrane region" description="Helical" evidence="5">
    <location>
        <begin position="231"/>
        <end position="252"/>
    </location>
</feature>
<proteinExistence type="predicted"/>
<feature type="transmembrane region" description="Helical" evidence="5">
    <location>
        <begin position="188"/>
        <end position="211"/>
    </location>
</feature>
<dbReference type="PROSITE" id="PS00217">
    <property type="entry name" value="SUGAR_TRANSPORT_2"/>
    <property type="match status" value="1"/>
</dbReference>
<evidence type="ECO:0000256" key="4">
    <source>
        <dbReference type="ARBA" id="ARBA00023136"/>
    </source>
</evidence>
<comment type="subcellular location">
    <subcellularLocation>
        <location evidence="1">Membrane</location>
        <topology evidence="1">Multi-pass membrane protein</topology>
    </subcellularLocation>
</comment>
<dbReference type="AlphaFoldDB" id="A0A0C3FIG6"/>
<gene>
    <name evidence="7" type="ORF">PILCRDRAFT_398427</name>
</gene>
<evidence type="ECO:0000256" key="5">
    <source>
        <dbReference type="SAM" id="Phobius"/>
    </source>
</evidence>
<dbReference type="InterPro" id="IPR005828">
    <property type="entry name" value="MFS_sugar_transport-like"/>
</dbReference>
<name>A0A0C3FIG6_PILCF</name>
<dbReference type="InterPro" id="IPR020846">
    <property type="entry name" value="MFS_dom"/>
</dbReference>
<feature type="transmembrane region" description="Helical" evidence="5">
    <location>
        <begin position="325"/>
        <end position="348"/>
    </location>
</feature>
<dbReference type="GO" id="GO:0016020">
    <property type="term" value="C:membrane"/>
    <property type="evidence" value="ECO:0007669"/>
    <property type="project" value="UniProtKB-SubCell"/>
</dbReference>
<dbReference type="Pfam" id="PF00083">
    <property type="entry name" value="Sugar_tr"/>
    <property type="match status" value="1"/>
</dbReference>
<dbReference type="Gene3D" id="1.20.1250.20">
    <property type="entry name" value="MFS general substrate transporter like domains"/>
    <property type="match status" value="1"/>
</dbReference>
<dbReference type="CDD" id="cd17364">
    <property type="entry name" value="MFS_PhT"/>
    <property type="match status" value="1"/>
</dbReference>
<dbReference type="SUPFAM" id="SSF103473">
    <property type="entry name" value="MFS general substrate transporter"/>
    <property type="match status" value="1"/>
</dbReference>
<dbReference type="InterPro" id="IPR005829">
    <property type="entry name" value="Sugar_transporter_CS"/>
</dbReference>
<dbReference type="OrthoDB" id="433512at2759"/>
<evidence type="ECO:0000313" key="8">
    <source>
        <dbReference type="Proteomes" id="UP000054166"/>
    </source>
</evidence>
<feature type="transmembrane region" description="Helical" evidence="5">
    <location>
        <begin position="396"/>
        <end position="416"/>
    </location>
</feature>